<dbReference type="PROSITE" id="PS51462">
    <property type="entry name" value="NUDIX"/>
    <property type="match status" value="1"/>
</dbReference>
<keyword evidence="1 3" id="KW-0378">Hydrolase</keyword>
<evidence type="ECO:0000313" key="4">
    <source>
        <dbReference type="Proteomes" id="UP000249616"/>
    </source>
</evidence>
<proteinExistence type="predicted"/>
<accession>A0A2Z4J9P4</accession>
<gene>
    <name evidence="3" type="ORF">DN051_38845</name>
</gene>
<dbReference type="PANTHER" id="PTHR10885">
    <property type="entry name" value="ISOPENTENYL-DIPHOSPHATE DELTA-ISOMERASE"/>
    <property type="match status" value="1"/>
</dbReference>
<dbReference type="EMBL" id="CP030073">
    <property type="protein sequence ID" value="AWW41861.1"/>
    <property type="molecule type" value="Genomic_DNA"/>
</dbReference>
<evidence type="ECO:0000259" key="2">
    <source>
        <dbReference type="PROSITE" id="PS51462"/>
    </source>
</evidence>
<dbReference type="PROSITE" id="PS00893">
    <property type="entry name" value="NUDIX_BOX"/>
    <property type="match status" value="1"/>
</dbReference>
<dbReference type="SUPFAM" id="SSF55811">
    <property type="entry name" value="Nudix"/>
    <property type="match status" value="1"/>
</dbReference>
<name>A0A2Z4J9P4_9ACTN</name>
<dbReference type="CDD" id="cd04697">
    <property type="entry name" value="NUDIX_Hydrolase"/>
    <property type="match status" value="1"/>
</dbReference>
<dbReference type="InterPro" id="IPR000086">
    <property type="entry name" value="NUDIX_hydrolase_dom"/>
</dbReference>
<feature type="domain" description="Nudix hydrolase" evidence="2">
    <location>
        <begin position="28"/>
        <end position="153"/>
    </location>
</feature>
<organism evidence="3 4">
    <name type="scientific">Streptomyces cadmiisoli</name>
    <dbReference type="NCBI Taxonomy" id="2184053"/>
    <lineage>
        <taxon>Bacteria</taxon>
        <taxon>Bacillati</taxon>
        <taxon>Actinomycetota</taxon>
        <taxon>Actinomycetes</taxon>
        <taxon>Kitasatosporales</taxon>
        <taxon>Streptomycetaceae</taxon>
        <taxon>Streptomyces</taxon>
        <taxon>Streptomyces aurantiacus group</taxon>
    </lineage>
</organism>
<dbReference type="Gene3D" id="3.90.79.10">
    <property type="entry name" value="Nucleoside Triphosphate Pyrophosphohydrolase"/>
    <property type="match status" value="1"/>
</dbReference>
<dbReference type="Pfam" id="PF00293">
    <property type="entry name" value="NUDIX"/>
    <property type="match status" value="1"/>
</dbReference>
<keyword evidence="4" id="KW-1185">Reference proteome</keyword>
<dbReference type="InterPro" id="IPR015797">
    <property type="entry name" value="NUDIX_hydrolase-like_dom_sf"/>
</dbReference>
<dbReference type="KEGG" id="scad:DN051_38845"/>
<dbReference type="GO" id="GO:0016787">
    <property type="term" value="F:hydrolase activity"/>
    <property type="evidence" value="ECO:0007669"/>
    <property type="project" value="UniProtKB-KW"/>
</dbReference>
<reference evidence="3 4" key="1">
    <citation type="journal article" date="2019" name="Int. J. Syst. Evol. Microbiol.">
        <title>Streptomyces cadmiisoli sp. nov., a novel actinomycete isolated from cadmium-contaminated soil.</title>
        <authorList>
            <person name="Li K."/>
            <person name="Tang X."/>
            <person name="Zhao J."/>
            <person name="Guo Y."/>
            <person name="Tang Y."/>
            <person name="Gao J."/>
        </authorList>
    </citation>
    <scope>NUCLEOTIDE SEQUENCE [LARGE SCALE GENOMIC DNA]</scope>
    <source>
        <strain evidence="3 4">ZFG47</strain>
    </source>
</reference>
<protein>
    <submittedName>
        <fullName evidence="3">NTP pyrophosphohydrolase</fullName>
    </submittedName>
</protein>
<sequence>MSEYVARVDERDEVIALVDRREAIRRGWLHRVATIVCRDLAGRILVHRRPDGTSLFPGQLNWMLGGAVDVGESYEDAAARELAEELGVHSSPRFVFKFLCAGAISPYWMGLHETVVTQTVRPDAAEVAWHTWLTEPELADLVRDQAFVPDAREAFDRYRSLQRQVDTG</sequence>
<dbReference type="InterPro" id="IPR020084">
    <property type="entry name" value="NUDIX_hydrolase_CS"/>
</dbReference>
<dbReference type="Proteomes" id="UP000249616">
    <property type="component" value="Chromosome"/>
</dbReference>
<dbReference type="RefSeq" id="WP_112441598.1">
    <property type="nucleotide sequence ID" value="NZ_CBDRHE010000084.1"/>
</dbReference>
<evidence type="ECO:0000256" key="1">
    <source>
        <dbReference type="ARBA" id="ARBA00022801"/>
    </source>
</evidence>
<evidence type="ECO:0000313" key="3">
    <source>
        <dbReference type="EMBL" id="AWW41861.1"/>
    </source>
</evidence>
<dbReference type="PANTHER" id="PTHR10885:SF0">
    <property type="entry name" value="ISOPENTENYL-DIPHOSPHATE DELTA-ISOMERASE"/>
    <property type="match status" value="1"/>
</dbReference>
<dbReference type="AlphaFoldDB" id="A0A2Z4J9P4"/>